<reference evidence="8 9" key="1">
    <citation type="submission" date="2020-12" db="EMBL/GenBank/DDBJ databases">
        <title>Geomonas sp. Red259, isolated from paddy soil.</title>
        <authorList>
            <person name="Xu Z."/>
            <person name="Zhang Z."/>
            <person name="Masuda Y."/>
            <person name="Itoh H."/>
            <person name="Senoo K."/>
        </authorList>
    </citation>
    <scope>NUCLEOTIDE SEQUENCE [LARGE SCALE GENOMIC DNA]</scope>
    <source>
        <strain evidence="8 9">Red259</strain>
    </source>
</reference>
<keyword evidence="4 6" id="KW-1133">Transmembrane helix</keyword>
<dbReference type="RefSeq" id="WP_199394047.1">
    <property type="nucleotide sequence ID" value="NZ_JAEMHK010000003.1"/>
</dbReference>
<feature type="transmembrane region" description="Helical" evidence="6">
    <location>
        <begin position="12"/>
        <end position="33"/>
    </location>
</feature>
<dbReference type="InterPro" id="IPR051311">
    <property type="entry name" value="DedA_domain"/>
</dbReference>
<comment type="subcellular location">
    <subcellularLocation>
        <location evidence="1">Cell membrane</location>
        <topology evidence="1">Multi-pass membrane protein</topology>
    </subcellularLocation>
</comment>
<sequence>MHAAVQWLVETIGAMGYPGIFLLMALESSVFPIPSELVMPPAGYLAQQGQMNMVVAIVSGTVGSLIGAYANYFAAHYLGRPLLLKYGKYVFITEEKFAKVERFFKDHGEISTFIGRLLPVVRHLISLPAGLAGMNHVKFSLYTLLGAGIWVTVLTFIGYFIGSNQELIMRYSHQALIGVLVVSAVIIAVYVRLQRGKRAQSPE</sequence>
<accession>A0ABS0YNH1</accession>
<comment type="caution">
    <text evidence="8">The sequence shown here is derived from an EMBL/GenBank/DDBJ whole genome shotgun (WGS) entry which is preliminary data.</text>
</comment>
<evidence type="ECO:0000256" key="3">
    <source>
        <dbReference type="ARBA" id="ARBA00022692"/>
    </source>
</evidence>
<keyword evidence="9" id="KW-1185">Reference proteome</keyword>
<evidence type="ECO:0000256" key="2">
    <source>
        <dbReference type="ARBA" id="ARBA00022475"/>
    </source>
</evidence>
<protein>
    <submittedName>
        <fullName evidence="8">DedA family protein</fullName>
    </submittedName>
</protein>
<evidence type="ECO:0000313" key="9">
    <source>
        <dbReference type="Proteomes" id="UP000641025"/>
    </source>
</evidence>
<evidence type="ECO:0000259" key="7">
    <source>
        <dbReference type="Pfam" id="PF09335"/>
    </source>
</evidence>
<evidence type="ECO:0000256" key="5">
    <source>
        <dbReference type="ARBA" id="ARBA00023136"/>
    </source>
</evidence>
<keyword evidence="5 6" id="KW-0472">Membrane</keyword>
<dbReference type="Proteomes" id="UP000641025">
    <property type="component" value="Unassembled WGS sequence"/>
</dbReference>
<feature type="domain" description="VTT" evidence="7">
    <location>
        <begin position="33"/>
        <end position="159"/>
    </location>
</feature>
<organism evidence="8 9">
    <name type="scientific">Geomonas propionica</name>
    <dbReference type="NCBI Taxonomy" id="2798582"/>
    <lineage>
        <taxon>Bacteria</taxon>
        <taxon>Pseudomonadati</taxon>
        <taxon>Thermodesulfobacteriota</taxon>
        <taxon>Desulfuromonadia</taxon>
        <taxon>Geobacterales</taxon>
        <taxon>Geobacteraceae</taxon>
        <taxon>Geomonas</taxon>
    </lineage>
</organism>
<dbReference type="Pfam" id="PF09335">
    <property type="entry name" value="VTT_dom"/>
    <property type="match status" value="1"/>
</dbReference>
<keyword evidence="2" id="KW-1003">Cell membrane</keyword>
<evidence type="ECO:0000313" key="8">
    <source>
        <dbReference type="EMBL" id="MBJ6799533.1"/>
    </source>
</evidence>
<dbReference type="EMBL" id="JAEMHK010000003">
    <property type="protein sequence ID" value="MBJ6799533.1"/>
    <property type="molecule type" value="Genomic_DNA"/>
</dbReference>
<dbReference type="PANTHER" id="PTHR42709:SF6">
    <property type="entry name" value="UNDECAPRENYL PHOSPHATE TRANSPORTER A"/>
    <property type="match status" value="1"/>
</dbReference>
<feature type="transmembrane region" description="Helical" evidence="6">
    <location>
        <begin position="53"/>
        <end position="75"/>
    </location>
</feature>
<name>A0ABS0YNH1_9BACT</name>
<evidence type="ECO:0000256" key="4">
    <source>
        <dbReference type="ARBA" id="ARBA00022989"/>
    </source>
</evidence>
<feature type="transmembrane region" description="Helical" evidence="6">
    <location>
        <begin position="141"/>
        <end position="161"/>
    </location>
</feature>
<dbReference type="PANTHER" id="PTHR42709">
    <property type="entry name" value="ALKALINE PHOSPHATASE LIKE PROTEIN"/>
    <property type="match status" value="1"/>
</dbReference>
<keyword evidence="3 6" id="KW-0812">Transmembrane</keyword>
<evidence type="ECO:0000256" key="1">
    <source>
        <dbReference type="ARBA" id="ARBA00004651"/>
    </source>
</evidence>
<dbReference type="InterPro" id="IPR032816">
    <property type="entry name" value="VTT_dom"/>
</dbReference>
<proteinExistence type="predicted"/>
<feature type="transmembrane region" description="Helical" evidence="6">
    <location>
        <begin position="173"/>
        <end position="193"/>
    </location>
</feature>
<evidence type="ECO:0000256" key="6">
    <source>
        <dbReference type="SAM" id="Phobius"/>
    </source>
</evidence>
<gene>
    <name evidence="8" type="ORF">JFN90_05225</name>
</gene>